<sequence>MTAGDTARADVDTAQAELERISGEVADLETKIASSTLEAARLEGTADGGAALAAIYDDLARARQRLGALIVAQQQASARLAVATQRHLQALTAEVGSSLVPYRDRREEALESAVQAARVFADRLRELADAERARQMAYQSVSPRSFSSSGAGFDHSHLREVQAMLPAPITHDEPLYAAVLQAAVAPPPHRPFWRSRADYLAIEAART</sequence>
<evidence type="ECO:0000313" key="3">
    <source>
        <dbReference type="Proteomes" id="UP000529637"/>
    </source>
</evidence>
<keyword evidence="3" id="KW-1185">Reference proteome</keyword>
<dbReference type="EMBL" id="JABWMJ010000008">
    <property type="protein sequence ID" value="NUZ07655.1"/>
    <property type="molecule type" value="Genomic_DNA"/>
</dbReference>
<organism evidence="2 3">
    <name type="scientific">Piscinibacter koreensis</name>
    <dbReference type="NCBI Taxonomy" id="2742824"/>
    <lineage>
        <taxon>Bacteria</taxon>
        <taxon>Pseudomonadati</taxon>
        <taxon>Pseudomonadota</taxon>
        <taxon>Betaproteobacteria</taxon>
        <taxon>Burkholderiales</taxon>
        <taxon>Sphaerotilaceae</taxon>
        <taxon>Piscinibacter</taxon>
    </lineage>
</organism>
<accession>A0A7Y6TY14</accession>
<proteinExistence type="predicted"/>
<dbReference type="AlphaFoldDB" id="A0A7Y6TY14"/>
<evidence type="ECO:0000256" key="1">
    <source>
        <dbReference type="SAM" id="Coils"/>
    </source>
</evidence>
<gene>
    <name evidence="2" type="ORF">HQN59_17960</name>
</gene>
<dbReference type="RefSeq" id="WP_176070485.1">
    <property type="nucleotide sequence ID" value="NZ_JABWMJ010000008.1"/>
</dbReference>
<name>A0A7Y6TY14_9BURK</name>
<comment type="caution">
    <text evidence="2">The sequence shown here is derived from an EMBL/GenBank/DDBJ whole genome shotgun (WGS) entry which is preliminary data.</text>
</comment>
<evidence type="ECO:0000313" key="2">
    <source>
        <dbReference type="EMBL" id="NUZ07655.1"/>
    </source>
</evidence>
<protein>
    <submittedName>
        <fullName evidence="2">Uncharacterized protein</fullName>
    </submittedName>
</protein>
<feature type="coiled-coil region" evidence="1">
    <location>
        <begin position="11"/>
        <end position="45"/>
    </location>
</feature>
<dbReference type="Proteomes" id="UP000529637">
    <property type="component" value="Unassembled WGS sequence"/>
</dbReference>
<keyword evidence="1" id="KW-0175">Coiled coil</keyword>
<reference evidence="2 3" key="1">
    <citation type="submission" date="2020-06" db="EMBL/GenBank/DDBJ databases">
        <title>Schlegella sp. ID0723 isolated from air conditioner.</title>
        <authorList>
            <person name="Kim D.Y."/>
            <person name="Kim D.-U."/>
        </authorList>
    </citation>
    <scope>NUCLEOTIDE SEQUENCE [LARGE SCALE GENOMIC DNA]</scope>
    <source>
        <strain evidence="2 3">ID0723</strain>
    </source>
</reference>